<feature type="compositionally biased region" description="Basic and acidic residues" evidence="1">
    <location>
        <begin position="268"/>
        <end position="279"/>
    </location>
</feature>
<feature type="compositionally biased region" description="Acidic residues" evidence="1">
    <location>
        <begin position="212"/>
        <end position="227"/>
    </location>
</feature>
<dbReference type="GO" id="GO:0030687">
    <property type="term" value="C:preribosome, large subunit precursor"/>
    <property type="evidence" value="ECO:0007669"/>
    <property type="project" value="TreeGrafter"/>
</dbReference>
<dbReference type="PROSITE" id="PS50833">
    <property type="entry name" value="BRIX"/>
    <property type="match status" value="1"/>
</dbReference>
<dbReference type="PANTHER" id="PTHR12661:SF5">
    <property type="entry name" value="SUPPRESSOR OF SWI4 1 HOMOLOG"/>
    <property type="match status" value="1"/>
</dbReference>
<proteinExistence type="predicted"/>
<evidence type="ECO:0000256" key="1">
    <source>
        <dbReference type="SAM" id="MobiDB-lite"/>
    </source>
</evidence>
<reference evidence="3 4" key="1">
    <citation type="submission" date="2018-11" db="EMBL/GenBank/DDBJ databases">
        <authorList>
            <consortium name="Pathogen Informatics"/>
        </authorList>
    </citation>
    <scope>NUCLEOTIDE SEQUENCE [LARGE SCALE GENOMIC DNA]</scope>
</reference>
<accession>A0A3P7LH00</accession>
<dbReference type="EMBL" id="UYRU01046495">
    <property type="protein sequence ID" value="VDN09148.1"/>
    <property type="molecule type" value="Genomic_DNA"/>
</dbReference>
<dbReference type="PANTHER" id="PTHR12661">
    <property type="entry name" value="PETER PAN-RELATED"/>
    <property type="match status" value="1"/>
</dbReference>
<evidence type="ECO:0000313" key="4">
    <source>
        <dbReference type="Proteomes" id="UP000281553"/>
    </source>
</evidence>
<dbReference type="GO" id="GO:0019843">
    <property type="term" value="F:rRNA binding"/>
    <property type="evidence" value="ECO:0007669"/>
    <property type="project" value="InterPro"/>
</dbReference>
<protein>
    <recommendedName>
        <fullName evidence="2">Brix domain-containing protein</fullName>
    </recommendedName>
</protein>
<keyword evidence="4" id="KW-1185">Reference proteome</keyword>
<dbReference type="InterPro" id="IPR007109">
    <property type="entry name" value="Brix"/>
</dbReference>
<gene>
    <name evidence="3" type="ORF">DILT_LOCUS4979</name>
</gene>
<organism evidence="3 4">
    <name type="scientific">Dibothriocephalus latus</name>
    <name type="common">Fish tapeworm</name>
    <name type="synonym">Diphyllobothrium latum</name>
    <dbReference type="NCBI Taxonomy" id="60516"/>
    <lineage>
        <taxon>Eukaryota</taxon>
        <taxon>Metazoa</taxon>
        <taxon>Spiralia</taxon>
        <taxon>Lophotrochozoa</taxon>
        <taxon>Platyhelminthes</taxon>
        <taxon>Cestoda</taxon>
        <taxon>Eucestoda</taxon>
        <taxon>Diphyllobothriidea</taxon>
        <taxon>Diphyllobothriidae</taxon>
        <taxon>Dibothriocephalus</taxon>
    </lineage>
</organism>
<dbReference type="OrthoDB" id="10261452at2759"/>
<dbReference type="GO" id="GO:0000027">
    <property type="term" value="P:ribosomal large subunit assembly"/>
    <property type="evidence" value="ECO:0007669"/>
    <property type="project" value="TreeGrafter"/>
</dbReference>
<sequence length="287" mass="31753">MAKYASLDDYLTKASLLTDSGMSDVDDIAEVELPGGGAGNNSASAVALENVQKTKASSKRKQALADAKASHGFTHLATCRKATIRLTEIGPRLTLKLIKIEEGVNSGSVLYHSWQVKSAVEETVQIQQRQQKEAEKTARKTFQEQRRQEHEAAKAQHRQSCLEGMRKAGKLPTETADGQDDVDVSGEEQQVPEADGVEEEEEFDELIHQVTDDEAEEEEVEEGEVDEAGSRAAMPLAGVSQSSRSGRIKKKKTKKLKIPRKHPAYKYLMEKEKRKEKSSGKMWSSRA</sequence>
<feature type="compositionally biased region" description="Basic residues" evidence="1">
    <location>
        <begin position="246"/>
        <end position="264"/>
    </location>
</feature>
<evidence type="ECO:0000313" key="3">
    <source>
        <dbReference type="EMBL" id="VDN09148.1"/>
    </source>
</evidence>
<evidence type="ECO:0000259" key="2">
    <source>
        <dbReference type="PROSITE" id="PS50833"/>
    </source>
</evidence>
<dbReference type="Proteomes" id="UP000281553">
    <property type="component" value="Unassembled WGS sequence"/>
</dbReference>
<feature type="compositionally biased region" description="Acidic residues" evidence="1">
    <location>
        <begin position="195"/>
        <end position="204"/>
    </location>
</feature>
<feature type="domain" description="Brix" evidence="2">
    <location>
        <begin position="1"/>
        <end position="106"/>
    </location>
</feature>
<name>A0A3P7LH00_DIBLA</name>
<feature type="compositionally biased region" description="Acidic residues" evidence="1">
    <location>
        <begin position="177"/>
        <end position="186"/>
    </location>
</feature>
<dbReference type="GO" id="GO:0006364">
    <property type="term" value="P:rRNA processing"/>
    <property type="evidence" value="ECO:0007669"/>
    <property type="project" value="InterPro"/>
</dbReference>
<feature type="region of interest" description="Disordered" evidence="1">
    <location>
        <begin position="131"/>
        <end position="287"/>
    </location>
</feature>
<dbReference type="InterPro" id="IPR045112">
    <property type="entry name" value="PPAN-like"/>
</dbReference>
<feature type="compositionally biased region" description="Basic and acidic residues" evidence="1">
    <location>
        <begin position="131"/>
        <end position="154"/>
    </location>
</feature>
<dbReference type="AlphaFoldDB" id="A0A3P7LH00"/>